<protein>
    <submittedName>
        <fullName evidence="2">Uncharacterized protein</fullName>
    </submittedName>
</protein>
<reference evidence="2" key="1">
    <citation type="journal article" date="2020" name="Nature">
        <title>Giant virus diversity and host interactions through global metagenomics.</title>
        <authorList>
            <person name="Schulz F."/>
            <person name="Roux S."/>
            <person name="Paez-Espino D."/>
            <person name="Jungbluth S."/>
            <person name="Walsh D.A."/>
            <person name="Denef V.J."/>
            <person name="McMahon K.D."/>
            <person name="Konstantinidis K.T."/>
            <person name="Eloe-Fadrosh E.A."/>
            <person name="Kyrpides N.C."/>
            <person name="Woyke T."/>
        </authorList>
    </citation>
    <scope>NUCLEOTIDE SEQUENCE</scope>
    <source>
        <strain evidence="2">GVMAG-M-3300023184-13</strain>
    </source>
</reference>
<sequence>MINKKTKKNTISILPQFKSDLTLVSDLTPWWRSFISNLSKFLLLNNNYKKVIIIGSTAIILFTYFSNLSLLNQLNPPNTIEIYSKIIKKNNTLKNSTINIKINIKKVQYGIFGSKNDPILRIQHPSTLLSTKNKTELSVLNQLKIQFPESFDPKNIMKHNI</sequence>
<keyword evidence="1" id="KW-0812">Transmembrane</keyword>
<dbReference type="EMBL" id="MN739981">
    <property type="protein sequence ID" value="QHT81373.1"/>
    <property type="molecule type" value="Genomic_DNA"/>
</dbReference>
<evidence type="ECO:0000256" key="1">
    <source>
        <dbReference type="SAM" id="Phobius"/>
    </source>
</evidence>
<evidence type="ECO:0000313" key="2">
    <source>
        <dbReference type="EMBL" id="QHT81373.1"/>
    </source>
</evidence>
<feature type="transmembrane region" description="Helical" evidence="1">
    <location>
        <begin position="51"/>
        <end position="71"/>
    </location>
</feature>
<accession>A0A6C0HN58</accession>
<dbReference type="AlphaFoldDB" id="A0A6C0HN58"/>
<keyword evidence="1" id="KW-0472">Membrane</keyword>
<name>A0A6C0HN58_9ZZZZ</name>
<keyword evidence="1" id="KW-1133">Transmembrane helix</keyword>
<proteinExistence type="predicted"/>
<organism evidence="2">
    <name type="scientific">viral metagenome</name>
    <dbReference type="NCBI Taxonomy" id="1070528"/>
    <lineage>
        <taxon>unclassified sequences</taxon>
        <taxon>metagenomes</taxon>
        <taxon>organismal metagenomes</taxon>
    </lineage>
</organism>